<organism evidence="1">
    <name type="scientific">Rhizophora mucronata</name>
    <name type="common">Asiatic mangrove</name>
    <dbReference type="NCBI Taxonomy" id="61149"/>
    <lineage>
        <taxon>Eukaryota</taxon>
        <taxon>Viridiplantae</taxon>
        <taxon>Streptophyta</taxon>
        <taxon>Embryophyta</taxon>
        <taxon>Tracheophyta</taxon>
        <taxon>Spermatophyta</taxon>
        <taxon>Magnoliopsida</taxon>
        <taxon>eudicotyledons</taxon>
        <taxon>Gunneridae</taxon>
        <taxon>Pentapetalae</taxon>
        <taxon>rosids</taxon>
        <taxon>fabids</taxon>
        <taxon>Malpighiales</taxon>
        <taxon>Rhizophoraceae</taxon>
        <taxon>Rhizophora</taxon>
    </lineage>
</organism>
<evidence type="ECO:0000313" key="1">
    <source>
        <dbReference type="EMBL" id="MBX54151.1"/>
    </source>
</evidence>
<dbReference type="EMBL" id="GGEC01073667">
    <property type="protein sequence ID" value="MBX54151.1"/>
    <property type="molecule type" value="Transcribed_RNA"/>
</dbReference>
<sequence>MDMAIPRGLISFKFLLNHTLHSSRQRN</sequence>
<protein>
    <submittedName>
        <fullName evidence="1">Uncharacterized protein MANES_01G059200</fullName>
    </submittedName>
</protein>
<accession>A0A2P2PHM6</accession>
<name>A0A2P2PHM6_RHIMU</name>
<proteinExistence type="predicted"/>
<dbReference type="AlphaFoldDB" id="A0A2P2PHM6"/>
<reference evidence="1" key="1">
    <citation type="submission" date="2018-02" db="EMBL/GenBank/DDBJ databases">
        <title>Rhizophora mucronata_Transcriptome.</title>
        <authorList>
            <person name="Meera S.P."/>
            <person name="Sreeshan A."/>
            <person name="Augustine A."/>
        </authorList>
    </citation>
    <scope>NUCLEOTIDE SEQUENCE</scope>
    <source>
        <tissue evidence="1">Leaf</tissue>
    </source>
</reference>